<feature type="region of interest" description="Disordered" evidence="1">
    <location>
        <begin position="1"/>
        <end position="26"/>
    </location>
</feature>
<gene>
    <name evidence="2" type="primary">Acey_s0156.g3141</name>
    <name evidence="2" type="ORF">Y032_0156g3141</name>
</gene>
<sequence length="95" mass="11057">MMQLQQWNMGPPAVTQYRGKGQKTNPTVEHGSTLAVQWWKRQAPAITCAHFHMTVLLLSTRPQSHLRLVRQPLLFLRFTIKPLSSRVYLQLSQFE</sequence>
<organism evidence="2 3">
    <name type="scientific">Ancylostoma ceylanicum</name>
    <dbReference type="NCBI Taxonomy" id="53326"/>
    <lineage>
        <taxon>Eukaryota</taxon>
        <taxon>Metazoa</taxon>
        <taxon>Ecdysozoa</taxon>
        <taxon>Nematoda</taxon>
        <taxon>Chromadorea</taxon>
        <taxon>Rhabditida</taxon>
        <taxon>Rhabditina</taxon>
        <taxon>Rhabditomorpha</taxon>
        <taxon>Strongyloidea</taxon>
        <taxon>Ancylostomatidae</taxon>
        <taxon>Ancylostomatinae</taxon>
        <taxon>Ancylostoma</taxon>
    </lineage>
</organism>
<protein>
    <submittedName>
        <fullName evidence="2">Uncharacterized protein</fullName>
    </submittedName>
</protein>
<proteinExistence type="predicted"/>
<evidence type="ECO:0000313" key="3">
    <source>
        <dbReference type="Proteomes" id="UP000024635"/>
    </source>
</evidence>
<evidence type="ECO:0000256" key="1">
    <source>
        <dbReference type="SAM" id="MobiDB-lite"/>
    </source>
</evidence>
<name>A0A016SZG3_9BILA</name>
<dbReference type="EMBL" id="JARK01001492">
    <property type="protein sequence ID" value="EYB95781.1"/>
    <property type="molecule type" value="Genomic_DNA"/>
</dbReference>
<evidence type="ECO:0000313" key="2">
    <source>
        <dbReference type="EMBL" id="EYB95781.1"/>
    </source>
</evidence>
<comment type="caution">
    <text evidence="2">The sequence shown here is derived from an EMBL/GenBank/DDBJ whole genome shotgun (WGS) entry which is preliminary data.</text>
</comment>
<reference evidence="3" key="1">
    <citation type="journal article" date="2015" name="Nat. Genet.">
        <title>The genome and transcriptome of the zoonotic hookworm Ancylostoma ceylanicum identify infection-specific gene families.</title>
        <authorList>
            <person name="Schwarz E.M."/>
            <person name="Hu Y."/>
            <person name="Antoshechkin I."/>
            <person name="Miller M.M."/>
            <person name="Sternberg P.W."/>
            <person name="Aroian R.V."/>
        </authorList>
    </citation>
    <scope>NUCLEOTIDE SEQUENCE</scope>
    <source>
        <strain evidence="3">HY135</strain>
    </source>
</reference>
<dbReference type="Proteomes" id="UP000024635">
    <property type="component" value="Unassembled WGS sequence"/>
</dbReference>
<dbReference type="AlphaFoldDB" id="A0A016SZG3"/>
<keyword evidence="3" id="KW-1185">Reference proteome</keyword>
<accession>A0A016SZG3</accession>